<evidence type="ECO:0000256" key="1">
    <source>
        <dbReference type="SAM" id="MobiDB-lite"/>
    </source>
</evidence>
<protein>
    <submittedName>
        <fullName evidence="2">Uncharacterized protein</fullName>
    </submittedName>
</protein>
<dbReference type="AlphaFoldDB" id="A0A067MM72"/>
<organism evidence="2 3">
    <name type="scientific">Botryobasidium botryosum (strain FD-172 SS1)</name>
    <dbReference type="NCBI Taxonomy" id="930990"/>
    <lineage>
        <taxon>Eukaryota</taxon>
        <taxon>Fungi</taxon>
        <taxon>Dikarya</taxon>
        <taxon>Basidiomycota</taxon>
        <taxon>Agaricomycotina</taxon>
        <taxon>Agaricomycetes</taxon>
        <taxon>Cantharellales</taxon>
        <taxon>Botryobasidiaceae</taxon>
        <taxon>Botryobasidium</taxon>
    </lineage>
</organism>
<name>A0A067MM72_BOTB1</name>
<keyword evidence="3" id="KW-1185">Reference proteome</keyword>
<dbReference type="Proteomes" id="UP000027195">
    <property type="component" value="Unassembled WGS sequence"/>
</dbReference>
<proteinExistence type="predicted"/>
<accession>A0A067MM72</accession>
<dbReference type="HOGENOM" id="CLU_1703931_0_0_1"/>
<evidence type="ECO:0000313" key="2">
    <source>
        <dbReference type="EMBL" id="KDQ12691.1"/>
    </source>
</evidence>
<evidence type="ECO:0000313" key="3">
    <source>
        <dbReference type="Proteomes" id="UP000027195"/>
    </source>
</evidence>
<gene>
    <name evidence="2" type="ORF">BOTBODRAFT_45608</name>
</gene>
<dbReference type="InParanoid" id="A0A067MM72"/>
<dbReference type="EMBL" id="KL198048">
    <property type="protein sequence ID" value="KDQ12691.1"/>
    <property type="molecule type" value="Genomic_DNA"/>
</dbReference>
<feature type="region of interest" description="Disordered" evidence="1">
    <location>
        <begin position="52"/>
        <end position="78"/>
    </location>
</feature>
<reference evidence="3" key="1">
    <citation type="journal article" date="2014" name="Proc. Natl. Acad. Sci. U.S.A.">
        <title>Extensive sampling of basidiomycete genomes demonstrates inadequacy of the white-rot/brown-rot paradigm for wood decay fungi.</title>
        <authorList>
            <person name="Riley R."/>
            <person name="Salamov A.A."/>
            <person name="Brown D.W."/>
            <person name="Nagy L.G."/>
            <person name="Floudas D."/>
            <person name="Held B.W."/>
            <person name="Levasseur A."/>
            <person name="Lombard V."/>
            <person name="Morin E."/>
            <person name="Otillar R."/>
            <person name="Lindquist E.A."/>
            <person name="Sun H."/>
            <person name="LaButti K.M."/>
            <person name="Schmutz J."/>
            <person name="Jabbour D."/>
            <person name="Luo H."/>
            <person name="Baker S.E."/>
            <person name="Pisabarro A.G."/>
            <person name="Walton J.D."/>
            <person name="Blanchette R.A."/>
            <person name="Henrissat B."/>
            <person name="Martin F."/>
            <person name="Cullen D."/>
            <person name="Hibbett D.S."/>
            <person name="Grigoriev I.V."/>
        </authorList>
    </citation>
    <scope>NUCLEOTIDE SEQUENCE [LARGE SCALE GENOMIC DNA]</scope>
    <source>
        <strain evidence="3">FD-172 SS1</strain>
    </source>
</reference>
<sequence length="154" mass="16839">MSPEAKYGEARPRLKYIKAAQSGRKAGYVRRNFGPGGDAGVQASRATVLDEGGAEASGISDHSLVTHPRSGERDAKQTVVKPVRAVAPHRNRSVQAQDIWSMGLEIDHLSSQVTHFAALLTFENIAETVPLKLEYFKRFRKQSSEVKGGDHNQA</sequence>